<dbReference type="OrthoDB" id="1640042at2"/>
<dbReference type="GO" id="GO:0005886">
    <property type="term" value="C:plasma membrane"/>
    <property type="evidence" value="ECO:0007669"/>
    <property type="project" value="TreeGrafter"/>
</dbReference>
<organism evidence="7 8">
    <name type="scientific">Candidatus Hamiltonella defensa</name>
    <name type="common">Bemisia tabaci</name>
    <dbReference type="NCBI Taxonomy" id="672795"/>
    <lineage>
        <taxon>Bacteria</taxon>
        <taxon>Pseudomonadati</taxon>
        <taxon>Pseudomonadota</taxon>
        <taxon>Gammaproteobacteria</taxon>
        <taxon>Enterobacterales</taxon>
        <taxon>Enterobacteriaceae</taxon>
        <taxon>aphid secondary symbionts</taxon>
        <taxon>Candidatus Williamhamiltonella</taxon>
    </lineage>
</organism>
<dbReference type="PANTHER" id="PTHR30181">
    <property type="entry name" value="MANNITOL PERMEASE IIC COMPONENT"/>
    <property type="match status" value="1"/>
</dbReference>
<evidence type="ECO:0000256" key="4">
    <source>
        <dbReference type="ARBA" id="ARBA00022679"/>
    </source>
</evidence>
<dbReference type="InterPro" id="IPR000032">
    <property type="entry name" value="HPr-like"/>
</dbReference>
<keyword evidence="4" id="KW-0808">Transferase</keyword>
<dbReference type="InterPro" id="IPR016152">
    <property type="entry name" value="PTrfase/Anion_transptr"/>
</dbReference>
<dbReference type="Gene3D" id="3.40.930.10">
    <property type="entry name" value="Mannitol-specific EII, Chain A"/>
    <property type="match status" value="1"/>
</dbReference>
<evidence type="ECO:0000313" key="8">
    <source>
        <dbReference type="Proteomes" id="UP000216438"/>
    </source>
</evidence>
<dbReference type="NCBIfam" id="TIGR01003">
    <property type="entry name" value="PTS_HPr_family"/>
    <property type="match status" value="1"/>
</dbReference>
<keyword evidence="5" id="KW-0598">Phosphotransferase system</keyword>
<dbReference type="Proteomes" id="UP000216438">
    <property type="component" value="Chromosome"/>
</dbReference>
<gene>
    <name evidence="7" type="ORF">BA171_06225</name>
</gene>
<dbReference type="PROSITE" id="PS51094">
    <property type="entry name" value="PTS_EIIA_TYPE_2"/>
    <property type="match status" value="1"/>
</dbReference>
<evidence type="ECO:0000256" key="5">
    <source>
        <dbReference type="ARBA" id="ARBA00022683"/>
    </source>
</evidence>
<dbReference type="Pfam" id="PF00381">
    <property type="entry name" value="PTS-HPr"/>
    <property type="match status" value="1"/>
</dbReference>
<evidence type="ECO:0000256" key="2">
    <source>
        <dbReference type="ARBA" id="ARBA00022553"/>
    </source>
</evidence>
<dbReference type="GO" id="GO:0090563">
    <property type="term" value="F:protein-phosphocysteine-sugar phosphotransferase activity"/>
    <property type="evidence" value="ECO:0007669"/>
    <property type="project" value="TreeGrafter"/>
</dbReference>
<keyword evidence="3" id="KW-0762">Sugar transport</keyword>
<dbReference type="PROSITE" id="PS00372">
    <property type="entry name" value="PTS_EIIA_TYPE_2_HIS"/>
    <property type="match status" value="1"/>
</dbReference>
<dbReference type="InterPro" id="IPR035895">
    <property type="entry name" value="HPr-like_sf"/>
</dbReference>
<evidence type="ECO:0000256" key="1">
    <source>
        <dbReference type="ARBA" id="ARBA00022448"/>
    </source>
</evidence>
<accession>A0A249DYX5</accession>
<dbReference type="PROSITE" id="PS00369">
    <property type="entry name" value="PTS_HPR_HIS"/>
    <property type="match status" value="1"/>
</dbReference>
<keyword evidence="1" id="KW-0813">Transport</keyword>
<reference evidence="8" key="1">
    <citation type="submission" date="2016-06" db="EMBL/GenBank/DDBJ databases">
        <authorList>
            <person name="Chen W."/>
            <person name="Hasegawa D.K."/>
        </authorList>
    </citation>
    <scope>NUCLEOTIDE SEQUENCE [LARGE SCALE GENOMIC DNA]</scope>
    <source>
        <strain evidence="8">MEAM1</strain>
    </source>
</reference>
<evidence type="ECO:0000256" key="6">
    <source>
        <dbReference type="ARBA" id="ARBA00022777"/>
    </source>
</evidence>
<dbReference type="InterPro" id="IPR050893">
    <property type="entry name" value="Sugar_PTS"/>
</dbReference>
<dbReference type="AlphaFoldDB" id="A0A249DYX5"/>
<name>A0A249DYX5_9ENTR</name>
<dbReference type="Pfam" id="PF00359">
    <property type="entry name" value="PTS_EIIA_2"/>
    <property type="match status" value="1"/>
</dbReference>
<dbReference type="PRINTS" id="PR00107">
    <property type="entry name" value="PHOSPHOCPHPR"/>
</dbReference>
<dbReference type="CDD" id="cd00211">
    <property type="entry name" value="PTS_IIA_fru"/>
    <property type="match status" value="1"/>
</dbReference>
<keyword evidence="6" id="KW-0418">Kinase</keyword>
<dbReference type="InterPro" id="IPR002178">
    <property type="entry name" value="PTS_EIIA_type-2_dom"/>
</dbReference>
<keyword evidence="2" id="KW-0597">Phosphoprotein</keyword>
<dbReference type="Gene3D" id="3.30.1340.10">
    <property type="entry name" value="HPr-like"/>
    <property type="match status" value="1"/>
</dbReference>
<dbReference type="SUPFAM" id="SSF55594">
    <property type="entry name" value="HPr-like"/>
    <property type="match status" value="1"/>
</dbReference>
<reference evidence="7 8" key="2">
    <citation type="submission" date="2017-09" db="EMBL/GenBank/DDBJ databases">
        <title>The genome of whitefly Bemisia tabaci, a global crop pest, provides novel insights into virus transmission, host adaptation and insecticide resistance.</title>
        <authorList>
            <person name="Kaur N."/>
            <person name="Kliot A."/>
            <person name="Pinheiro P.V."/>
            <person name="Luan J."/>
            <person name="Zheng Y."/>
            <person name="Liu W."/>
            <person name="Sun H."/>
            <person name="Yang X."/>
            <person name="Xu Y."/>
            <person name="Luo Y."/>
            <person name="Kruse A."/>
            <person name="Fisher T.W."/>
            <person name="Nelson D.R."/>
            <person name="Elimelech M."/>
            <person name="MacCoss M."/>
            <person name="Johnson R."/>
            <person name="Cohen E."/>
            <person name="Hunter W.B."/>
            <person name="Brown J.K."/>
            <person name="Jander G."/>
            <person name="Cilia M."/>
            <person name="Douglas A.E."/>
            <person name="Ghanim M."/>
            <person name="Simmons A.M."/>
            <person name="Wintermantel W.M."/>
            <person name="Ling K.-S."/>
            <person name="Fei Z."/>
        </authorList>
    </citation>
    <scope>NUCLEOTIDE SEQUENCE [LARGE SCALE GENOMIC DNA]</scope>
    <source>
        <strain evidence="7 8">MEAM1</strain>
    </source>
</reference>
<dbReference type="EMBL" id="CP016303">
    <property type="protein sequence ID" value="ASX26631.1"/>
    <property type="molecule type" value="Genomic_DNA"/>
</dbReference>
<protein>
    <submittedName>
        <fullName evidence="7">Bifunctional PTS fructose transporter subunit IIA/HPr protein</fullName>
    </submittedName>
</protein>
<dbReference type="PROSITE" id="PS51350">
    <property type="entry name" value="PTS_HPR_DOM"/>
    <property type="match status" value="1"/>
</dbReference>
<dbReference type="RefSeq" id="WP_016857007.1">
    <property type="nucleotide sequence ID" value="NZ_CP016303.1"/>
</dbReference>
<sequence length="377" mass="40931">MFQLSIENIHLDCHASNKIEAIKQVAKALAQAGEVDESYVKDMIQREEQISTYLGNGIAIPHGTTESRALIKKTGIQVFQFPKGIEWDVDHIAYIVIGIAAHSDEHLSLLRQLTYVLNDNAVAKKLAQTKSATELRSLLIGETKNPDLFFDISLIALDVPAENMTTLKALNAGRLKEISSVDEHFVSEVILQSPVHLGEGIWLSDTPKGNLLSAIAISRPLTPFKHDDQEVSLLLTVSAADDKPKRVLAYLGQLLLTKKAGLLLKADASTLLSLLTSDYIDSTQTVSAEFVIQNKHGLHTRPATLLVNLIKQFNSEIKVANLNGTGKKVNACSLMKVVGLGCKQGHRLQFTAQGEDASTALKEIGKAITSGLGETLS</sequence>
<evidence type="ECO:0000313" key="7">
    <source>
        <dbReference type="EMBL" id="ASX26631.1"/>
    </source>
</evidence>
<dbReference type="CDD" id="cd00367">
    <property type="entry name" value="PTS-HPr_like"/>
    <property type="match status" value="1"/>
</dbReference>
<proteinExistence type="predicted"/>
<dbReference type="NCBIfam" id="NF008319">
    <property type="entry name" value="PRK11109.1"/>
    <property type="match status" value="1"/>
</dbReference>
<dbReference type="GO" id="GO:0016301">
    <property type="term" value="F:kinase activity"/>
    <property type="evidence" value="ECO:0007669"/>
    <property type="project" value="UniProtKB-KW"/>
</dbReference>
<dbReference type="PANTHER" id="PTHR30181:SF3">
    <property type="entry name" value="MULTIPHOSPHORYL TRANSFER PROTEIN"/>
    <property type="match status" value="1"/>
</dbReference>
<dbReference type="InterPro" id="IPR001020">
    <property type="entry name" value="PTS_HPr_His_P_site"/>
</dbReference>
<dbReference type="SUPFAM" id="SSF55804">
    <property type="entry name" value="Phoshotransferase/anion transport protein"/>
    <property type="match status" value="2"/>
</dbReference>
<dbReference type="GO" id="GO:0009401">
    <property type="term" value="P:phosphoenolpyruvate-dependent sugar phosphotransferase system"/>
    <property type="evidence" value="ECO:0007669"/>
    <property type="project" value="UniProtKB-KW"/>
</dbReference>
<evidence type="ECO:0000256" key="3">
    <source>
        <dbReference type="ARBA" id="ARBA00022597"/>
    </source>
</evidence>